<name>A0A413VQW8_9BACE</name>
<sequence length="40" mass="5015">MLWYFLLLSCCILYSSFAWDRRTCRCICFLSFQVLMRFDY</sequence>
<proteinExistence type="predicted"/>
<gene>
    <name evidence="4" type="ORF">DW888_09315</name>
</gene>
<comment type="subcellular location">
    <subcellularLocation>
        <location evidence="1">Secreted</location>
    </subcellularLocation>
</comment>
<accession>A0A413VQW8</accession>
<reference evidence="4 5" key="1">
    <citation type="submission" date="2018-08" db="EMBL/GenBank/DDBJ databases">
        <title>A genome reference for cultivated species of the human gut microbiota.</title>
        <authorList>
            <person name="Zou Y."/>
            <person name="Xue W."/>
            <person name="Luo G."/>
        </authorList>
    </citation>
    <scope>NUCLEOTIDE SEQUENCE [LARGE SCALE GENOMIC DNA]</scope>
    <source>
        <strain evidence="4 5">AM40-30BH</strain>
    </source>
</reference>
<protein>
    <submittedName>
        <fullName evidence="4">Uncharacterized protein</fullName>
    </submittedName>
</protein>
<evidence type="ECO:0000256" key="3">
    <source>
        <dbReference type="ARBA" id="ARBA00022729"/>
    </source>
</evidence>
<dbReference type="Proteomes" id="UP000284379">
    <property type="component" value="Unassembled WGS sequence"/>
</dbReference>
<dbReference type="AlphaFoldDB" id="A0A413VQW8"/>
<evidence type="ECO:0000256" key="1">
    <source>
        <dbReference type="ARBA" id="ARBA00004613"/>
    </source>
</evidence>
<evidence type="ECO:0000256" key="2">
    <source>
        <dbReference type="ARBA" id="ARBA00022525"/>
    </source>
</evidence>
<comment type="caution">
    <text evidence="4">The sequence shown here is derived from an EMBL/GenBank/DDBJ whole genome shotgun (WGS) entry which is preliminary data.</text>
</comment>
<dbReference type="EMBL" id="QSGO01000005">
    <property type="protein sequence ID" value="RHB36017.1"/>
    <property type="molecule type" value="Genomic_DNA"/>
</dbReference>
<organism evidence="4 5">
    <name type="scientific">Bacteroides nordii</name>
    <dbReference type="NCBI Taxonomy" id="291645"/>
    <lineage>
        <taxon>Bacteria</taxon>
        <taxon>Pseudomonadati</taxon>
        <taxon>Bacteroidota</taxon>
        <taxon>Bacteroidia</taxon>
        <taxon>Bacteroidales</taxon>
        <taxon>Bacteroidaceae</taxon>
        <taxon>Bacteroides</taxon>
    </lineage>
</organism>
<keyword evidence="2" id="KW-0964">Secreted</keyword>
<dbReference type="Pfam" id="PF03128">
    <property type="entry name" value="CXCXC"/>
    <property type="match status" value="1"/>
</dbReference>
<dbReference type="GO" id="GO:0005576">
    <property type="term" value="C:extracellular region"/>
    <property type="evidence" value="ECO:0007669"/>
    <property type="project" value="UniProtKB-SubCell"/>
</dbReference>
<evidence type="ECO:0000313" key="4">
    <source>
        <dbReference type="EMBL" id="RHB36017.1"/>
    </source>
</evidence>
<keyword evidence="3" id="KW-0732">Signal</keyword>
<evidence type="ECO:0000313" key="5">
    <source>
        <dbReference type="Proteomes" id="UP000284379"/>
    </source>
</evidence>
<dbReference type="InterPro" id="IPR004153">
    <property type="entry name" value="CXCXC_repeat"/>
</dbReference>